<evidence type="ECO:0000313" key="1">
    <source>
        <dbReference type="EMBL" id="GAH51064.1"/>
    </source>
</evidence>
<protein>
    <submittedName>
        <fullName evidence="1">Uncharacterized protein</fullName>
    </submittedName>
</protein>
<gene>
    <name evidence="1" type="ORF">S03H2_33837</name>
</gene>
<dbReference type="AlphaFoldDB" id="X1HB44"/>
<reference evidence="1" key="1">
    <citation type="journal article" date="2014" name="Front. Microbiol.">
        <title>High frequency of phylogenetically diverse reductive dehalogenase-homologous genes in deep subseafloor sedimentary metagenomes.</title>
        <authorList>
            <person name="Kawai M."/>
            <person name="Futagami T."/>
            <person name="Toyoda A."/>
            <person name="Takaki Y."/>
            <person name="Nishi S."/>
            <person name="Hori S."/>
            <person name="Arai W."/>
            <person name="Tsubouchi T."/>
            <person name="Morono Y."/>
            <person name="Uchiyama I."/>
            <person name="Ito T."/>
            <person name="Fujiyama A."/>
            <person name="Inagaki F."/>
            <person name="Takami H."/>
        </authorList>
    </citation>
    <scope>NUCLEOTIDE SEQUENCE</scope>
    <source>
        <strain evidence="1">Expedition CK06-06</strain>
    </source>
</reference>
<feature type="non-terminal residue" evidence="1">
    <location>
        <position position="1"/>
    </location>
</feature>
<accession>X1HB44</accession>
<name>X1HB44_9ZZZZ</name>
<proteinExistence type="predicted"/>
<dbReference type="EMBL" id="BARU01020620">
    <property type="protein sequence ID" value="GAH51064.1"/>
    <property type="molecule type" value="Genomic_DNA"/>
</dbReference>
<sequence>TRQISLVKEPISTGLSYCGVEFVDDCVFFQPNLNINGWSLACIISGGSSNPGTVLIPTKPNPKPLSYFRYIPEDRLKVGDNYVAFKLDVDDVYKLAVRPEDIDFIRHAKIGYILKIPDSEEYGFLVKLSNDIPKTQDECFDVSRDHPESEIGVIQSYNSESPNKPSLKYGEIELQLSQFETIDNASHGKARHQIFGYIGSKEEVLKVVEKYLGIANPSLF</sequence>
<organism evidence="1">
    <name type="scientific">marine sediment metagenome</name>
    <dbReference type="NCBI Taxonomy" id="412755"/>
    <lineage>
        <taxon>unclassified sequences</taxon>
        <taxon>metagenomes</taxon>
        <taxon>ecological metagenomes</taxon>
    </lineage>
</organism>
<comment type="caution">
    <text evidence="1">The sequence shown here is derived from an EMBL/GenBank/DDBJ whole genome shotgun (WGS) entry which is preliminary data.</text>
</comment>